<keyword evidence="1" id="KW-0472">Membrane</keyword>
<gene>
    <name evidence="3" type="ORF">CUD01_03240</name>
</gene>
<feature type="domain" description="Low molecular weight protein antigen 6 PH" evidence="2">
    <location>
        <begin position="62"/>
        <end position="94"/>
    </location>
</feature>
<accession>A0A4Y3KAM9</accession>
<name>A0A4Y3KAM9_CELUD</name>
<feature type="transmembrane region" description="Helical" evidence="1">
    <location>
        <begin position="42"/>
        <end position="60"/>
    </location>
</feature>
<feature type="transmembrane region" description="Helical" evidence="1">
    <location>
        <begin position="188"/>
        <end position="206"/>
    </location>
</feature>
<dbReference type="Proteomes" id="UP000315842">
    <property type="component" value="Unassembled WGS sequence"/>
</dbReference>
<keyword evidence="4" id="KW-1185">Reference proteome</keyword>
<keyword evidence="1" id="KW-0812">Transmembrane</keyword>
<comment type="caution">
    <text evidence="3">The sequence shown here is derived from an EMBL/GenBank/DDBJ whole genome shotgun (WGS) entry which is preliminary data.</text>
</comment>
<organism evidence="3 4">
    <name type="scientific">Cellulomonas uda</name>
    <dbReference type="NCBI Taxonomy" id="1714"/>
    <lineage>
        <taxon>Bacteria</taxon>
        <taxon>Bacillati</taxon>
        <taxon>Actinomycetota</taxon>
        <taxon>Actinomycetes</taxon>
        <taxon>Micrococcales</taxon>
        <taxon>Cellulomonadaceae</taxon>
        <taxon>Cellulomonas</taxon>
    </lineage>
</organism>
<evidence type="ECO:0000256" key="1">
    <source>
        <dbReference type="SAM" id="Phobius"/>
    </source>
</evidence>
<feature type="transmembrane region" description="Helical" evidence="1">
    <location>
        <begin position="15"/>
        <end position="35"/>
    </location>
</feature>
<dbReference type="EMBL" id="BJLP01000003">
    <property type="protein sequence ID" value="GEA79880.1"/>
    <property type="molecule type" value="Genomic_DNA"/>
</dbReference>
<dbReference type="AlphaFoldDB" id="A0A4Y3KAM9"/>
<dbReference type="Pfam" id="PF10756">
    <property type="entry name" value="bPH_6"/>
    <property type="match status" value="1"/>
</dbReference>
<evidence type="ECO:0000259" key="2">
    <source>
        <dbReference type="Pfam" id="PF10756"/>
    </source>
</evidence>
<evidence type="ECO:0000313" key="4">
    <source>
        <dbReference type="Proteomes" id="UP000315842"/>
    </source>
</evidence>
<sequence length="207" mass="22006">MRDDDETWTFRPRSAAWITGGTWLVVAGFAGAAVAEGGARTLLTAVPFTAAAVLLTWLVAYRPHVRLDDEGVHVVNPFVTHHVPWTALIEIRTRFTCTFVTPGRSVEAFAAPGPGRHAATRAVSVDLRHVQAGAFDPARSVSIGEIGHSPSAVVATEARRRWERLVEDGALELGVADEVPVRREVHTAALAAVGALVALGAVLQLVG</sequence>
<keyword evidence="1" id="KW-1133">Transmembrane helix</keyword>
<proteinExistence type="predicted"/>
<dbReference type="InterPro" id="IPR019692">
    <property type="entry name" value="CFP-6_PH"/>
</dbReference>
<protein>
    <recommendedName>
        <fullName evidence="2">Low molecular weight protein antigen 6 PH domain-containing protein</fullName>
    </recommendedName>
</protein>
<evidence type="ECO:0000313" key="3">
    <source>
        <dbReference type="EMBL" id="GEA79880.1"/>
    </source>
</evidence>
<reference evidence="3 4" key="1">
    <citation type="submission" date="2019-06" db="EMBL/GenBank/DDBJ databases">
        <title>Whole genome shotgun sequence of Cellulomonas uda NBRC 3747.</title>
        <authorList>
            <person name="Hosoyama A."/>
            <person name="Uohara A."/>
            <person name="Ohji S."/>
            <person name="Ichikawa N."/>
        </authorList>
    </citation>
    <scope>NUCLEOTIDE SEQUENCE [LARGE SCALE GENOMIC DNA]</scope>
    <source>
        <strain evidence="3 4">NBRC 3747</strain>
    </source>
</reference>
<dbReference type="RefSeq" id="WP_141318148.1">
    <property type="nucleotide sequence ID" value="NZ_BJLP01000003.1"/>
</dbReference>